<feature type="compositionally biased region" description="Basic and acidic residues" evidence="1">
    <location>
        <begin position="1127"/>
        <end position="1146"/>
    </location>
</feature>
<accession>A0A834F200</accession>
<organism evidence="2 3">
    <name type="scientific">Oryzias melastigma</name>
    <name type="common">Marine medaka</name>
    <dbReference type="NCBI Taxonomy" id="30732"/>
    <lineage>
        <taxon>Eukaryota</taxon>
        <taxon>Metazoa</taxon>
        <taxon>Chordata</taxon>
        <taxon>Craniata</taxon>
        <taxon>Vertebrata</taxon>
        <taxon>Euteleostomi</taxon>
        <taxon>Actinopterygii</taxon>
        <taxon>Neopterygii</taxon>
        <taxon>Teleostei</taxon>
        <taxon>Neoteleostei</taxon>
        <taxon>Acanthomorphata</taxon>
        <taxon>Ovalentaria</taxon>
        <taxon>Atherinomorphae</taxon>
        <taxon>Beloniformes</taxon>
        <taxon>Adrianichthyidae</taxon>
        <taxon>Oryziinae</taxon>
        <taxon>Oryzias</taxon>
    </lineage>
</organism>
<proteinExistence type="predicted"/>
<dbReference type="InterPro" id="IPR028221">
    <property type="entry name" value="JCAD"/>
</dbReference>
<feature type="region of interest" description="Disordered" evidence="1">
    <location>
        <begin position="1872"/>
        <end position="1944"/>
    </location>
</feature>
<feature type="compositionally biased region" description="Polar residues" evidence="1">
    <location>
        <begin position="641"/>
        <end position="660"/>
    </location>
</feature>
<feature type="region of interest" description="Disordered" evidence="1">
    <location>
        <begin position="497"/>
        <end position="600"/>
    </location>
</feature>
<feature type="region of interest" description="Disordered" evidence="1">
    <location>
        <begin position="2058"/>
        <end position="2096"/>
    </location>
</feature>
<feature type="compositionally biased region" description="Polar residues" evidence="1">
    <location>
        <begin position="542"/>
        <end position="557"/>
    </location>
</feature>
<feature type="non-terminal residue" evidence="2">
    <location>
        <position position="2823"/>
    </location>
</feature>
<name>A0A834F200_ORYME</name>
<feature type="region of interest" description="Disordered" evidence="1">
    <location>
        <begin position="241"/>
        <end position="281"/>
    </location>
</feature>
<feature type="compositionally biased region" description="Polar residues" evidence="1">
    <location>
        <begin position="1646"/>
        <end position="1665"/>
    </location>
</feature>
<feature type="compositionally biased region" description="Basic and acidic residues" evidence="1">
    <location>
        <begin position="581"/>
        <end position="598"/>
    </location>
</feature>
<dbReference type="PANTHER" id="PTHR34757">
    <property type="entry name" value="JUNCTIONAL PROTEIN ASSOCIATED WITH CORONARY ARTERY DISEASE"/>
    <property type="match status" value="1"/>
</dbReference>
<feature type="compositionally biased region" description="Basic and acidic residues" evidence="1">
    <location>
        <begin position="450"/>
        <end position="468"/>
    </location>
</feature>
<feature type="region of interest" description="Disordered" evidence="1">
    <location>
        <begin position="620"/>
        <end position="748"/>
    </location>
</feature>
<feature type="region of interest" description="Disordered" evidence="1">
    <location>
        <begin position="1183"/>
        <end position="1242"/>
    </location>
</feature>
<protein>
    <submittedName>
        <fullName evidence="2">Supervillin</fullName>
    </submittedName>
</protein>
<feature type="compositionally biased region" description="Low complexity" evidence="1">
    <location>
        <begin position="2366"/>
        <end position="2381"/>
    </location>
</feature>
<feature type="region of interest" description="Disordered" evidence="1">
    <location>
        <begin position="1570"/>
        <end position="1668"/>
    </location>
</feature>
<feature type="region of interest" description="Disordered" evidence="1">
    <location>
        <begin position="2771"/>
        <end position="2790"/>
    </location>
</feature>
<feature type="region of interest" description="Disordered" evidence="1">
    <location>
        <begin position="444"/>
        <end position="485"/>
    </location>
</feature>
<feature type="region of interest" description="Disordered" evidence="1">
    <location>
        <begin position="781"/>
        <end position="825"/>
    </location>
</feature>
<feature type="compositionally biased region" description="Low complexity" evidence="1">
    <location>
        <begin position="670"/>
        <end position="683"/>
    </location>
</feature>
<feature type="compositionally biased region" description="Basic and acidic residues" evidence="1">
    <location>
        <begin position="1716"/>
        <end position="1734"/>
    </location>
</feature>
<feature type="compositionally biased region" description="Polar residues" evidence="1">
    <location>
        <begin position="498"/>
        <end position="518"/>
    </location>
</feature>
<reference evidence="2" key="1">
    <citation type="journal article" name="BMC Genomics">
        <title>Long-read sequencing and de novo genome assembly of marine medaka (Oryzias melastigma).</title>
        <authorList>
            <person name="Liang P."/>
            <person name="Saqib H.S.A."/>
            <person name="Ni X."/>
            <person name="Shen Y."/>
        </authorList>
    </citation>
    <scope>NUCLEOTIDE SEQUENCE</scope>
    <source>
        <strain evidence="2">Bigg-433</strain>
    </source>
</reference>
<sequence length="2823" mass="312113">MYSVEDLLISHGYKLPKSGPPSATPYEKRPADGQRELVDNRAGRGTLNGNEAERGASITGIYGSRQVLVKAYPTDNESAERNQRRKEAGIGILGDAQPLGDSLATDSGFYDVPSLTYSEPLSYDERDLSYWRRRGQDFSILLDYADGRELRASAGAWRPQALITAEEYRAERQAQQLWEDLSWLRDPEAGPGQLRVTGERKCQSLGTEDWRPAVGLGRQLSDGDGERWARDQYRLRTPEGFFHPRTKTKSQSLPRVLSPDGTDSRELIPSRPSLPDRQRLSSTVFSGPYSRYVYGGVRDRWSRNAGPSSHVALLPKPRFSRPLKPPSYEIHQQTRGSAEMLAIDQGAKQKDRSIYYSRGMDLRQDYFAQHSAISGMEPPGYIPPPSYKRAPPPRAVTINRNELANFRWRAEALQMSSSDPGRWFSRQGSGSWLEYYGERAASYRKQVHSGPEEETGHTRQLPIEEPRVKQISGGPSGTSLTDSDKIHNINKEIPSAKTLGQSTHDSAFPSQQQPAPNTETRKAAPSDNDTSNRWCNKVIIKKSNSVGPEQNRSQFLPSSILGKPPPPPCKLPDQGVSETVTEVKKVEQPEPQEKDKSKNLKKRLSETIFCLVSVPATPQLTGTIRDQNNNNEKSPDPAGSPSDNKTGHLTNQSLQSTSSAEAELQALTGSIASSKASSRASSKMFKKLPCRPPKINHYKELKLSGSWPANQYRDQETQTSPEAEKPTSENKEAQQEPAPPGTEVASDNSAVVGTAFSFPIQGVKSLKLSSNSAFSLTSTFSSQLNKSTVQQQTVPPSGNAEEAKPTASSGQEAFEQLRLKPTTQRPWDAVKELEMIQKEVQEEQQHQMNKQPSVDKCIEDLNEAYKDILELGTAGNKVSNGSVQIPERIKIRLTSEPLNKPSSLRRSAVSWSVDPEYREIKSAFSRPATKSVTFSKQLREELPVPPRETGFREYRVVAHLSRRRSNDGRTVKLDLPDEPIETPLCDFSPTMRTTAAEVPWADRQPMQDASTLTSPPDYEDICQALRQSKDPADNRGSAGLSRSNDSELLQDLSANSEEDCPICKRELENQMRQGPLPPLHEENSSDSSANQNGSPPQCAALASPAENLKMEEPSDSNLSQSGSEQGAETKEQHSLKQEGTGEKSGDSEMENVDISSNPAESLPANEATKDLLYTSLSLETDLAAEPQVADDQSVNETVTEDVELNKQKADEGGAAEGSASQKTTDMESELEECTTPDDKQEQEKRTFAVSDHRVVLRTHLGRDIPSLPEFPPERLPLSVPPNLDRRLSLSLEGERRTKGPSHRIEALQNKLAISPGRVAVERLARMREVDVICRVRRLSIRSTDSGDGEAEGENKEVEDLHPEPPVDTENNQDSTPFQQVAVETVMLDEKKSLLSVITNGKVARVRLLCGGLSAVCACHHLHPCLSVCELGSSPLLPLSAAITTARESSSRPSYRSVLVLNMFRNPWISSYHVNPLQPCRQGFGSNISKLCNSTSLPTESLTFQSDFSFKDKSALVKSVSDTDGKLLVVLPKVSELKKYFEGGVPKEQQMNRKERIARRLEGIESEAPPALVSGGLVSNRMLEEDPPRYTRASDPREPRVTAKRYSRAELEGPKKTMSSPDRSPQVKSGVGSSRTEPVVVYVDPVTLSTSSTPASGSTEPNNLTSKAERIARYKAERRRQLSERYGIHLDQETDVDYTPRYRSRQDPESVVRQTSARREKDAAQVEAQGREHSVPYRSGIGRVYMRTHPEPSPAGTVGHIHSNQAPPPTQERSSRLVEPERAMNMENSRRGGAQEGSVSYRSRTQEQHLPQQLHTHHQESSQATKDYSITAVPSSPRSARRSSLPSTRYGISPGDLFIEQQAQSILNRQGETTKLDLPAMETDANGSTDQERGARRPRRYITPGESRTSERFRTQPITSAERLESDRSRLSPSQLEDVEGVEETLDERAKMSVAAKRSLFRELEKTSDGGVPKPRSRNAAIERRLRRVQDRSHTQPVTNKEISSSSLQESSQPGSEVQEQDKENQDLEGPEGEAHNQDEPDLSALSLSEKMALFNRLAQPTATPAEGARGDTRQRRSNARFQTQPITQGEVEQEAEPPITSAVCNGDLEAIQEEHLKNGGEIKLEPLSAALVRSVAAITSQSSLATAITMPGAGNNEDWFHSGKCTAIPYIPAQQQPPSSTRIHQERAPRYFSLTQSGDPGHPETELNSSPLLPIGEATRLPLVPTSSADQWQQGETVEEGWKGRQKEEVGGRQQGGAREDIQGGKLQSSSRDREDGLQHHQLSAEPPLWRDEPELLPSRRAADGDSQRGDRRGRGGELKETGAAHASSLEDQAGTGTRSQGGFPDSLDHPVTLRPLVAKVSSRTVSHVSNSQQQQHQKNSIRPPQTLPKPSSYTQPPPTYPKLFTHSPQTQPKPQGFVQSLPKPFQPQPKAQGPPQTPPKPQYFPQTLVKPQSLPLDNSEDFSRNSSGNLLSPTESGDTLSDGMSAQQMSIRERVALLKKSGEEDWKNRINKKQEVVKVASSEQQPQQWEAEETGQKKDGVRDHSAVSGSEQLWNAGEEIEAQMSIEERKQRISTREDAWKTKGKGAANDSNQYTVAARMVKKGLAASSSVISPILSPVSTKLKSSAAMVKAHEEIEARPEMESDKKLDKLESFLGRLNSKVAGLQETTITVTEKAVKEVMKLDDEIFSKFYKRVAEFPRMPTRIELSEDFDSIFGSQSPKLTSAMVQHRLAVRPSRNVRSSRNPLKMLAAREDIRHEYTEQRLNVAQVESKRIKAEKSEPSKTSEYSEAALAGLASKENFSSVSLRSISLTEQSSNNSAVP</sequence>
<feature type="region of interest" description="Disordered" evidence="1">
    <location>
        <begin position="1073"/>
        <end position="1166"/>
    </location>
</feature>
<feature type="compositionally biased region" description="Acidic residues" evidence="1">
    <location>
        <begin position="1226"/>
        <end position="1235"/>
    </location>
</feature>
<feature type="compositionally biased region" description="Polar residues" evidence="1">
    <location>
        <begin position="1616"/>
        <end position="1635"/>
    </location>
</feature>
<feature type="compositionally biased region" description="Basic and acidic residues" evidence="1">
    <location>
        <begin position="722"/>
        <end position="734"/>
    </location>
</feature>
<feature type="compositionally biased region" description="Polar residues" evidence="1">
    <location>
        <begin position="781"/>
        <end position="796"/>
    </location>
</feature>
<evidence type="ECO:0000313" key="2">
    <source>
        <dbReference type="EMBL" id="KAF6717961.1"/>
    </source>
</evidence>
<dbReference type="Proteomes" id="UP000646548">
    <property type="component" value="Unassembled WGS sequence"/>
</dbReference>
<feature type="compositionally biased region" description="Polar residues" evidence="1">
    <location>
        <begin position="1115"/>
        <end position="1126"/>
    </location>
</feature>
<feature type="region of interest" description="Disordered" evidence="1">
    <location>
        <begin position="1343"/>
        <end position="1373"/>
    </location>
</feature>
<dbReference type="GO" id="GO:0005912">
    <property type="term" value="C:adherens junction"/>
    <property type="evidence" value="ECO:0007669"/>
    <property type="project" value="TreeGrafter"/>
</dbReference>
<feature type="compositionally biased region" description="Basic and acidic residues" evidence="1">
    <location>
        <begin position="2301"/>
        <end position="2323"/>
    </location>
</feature>
<feature type="compositionally biased region" description="Basic and acidic residues" evidence="1">
    <location>
        <begin position="1980"/>
        <end position="1993"/>
    </location>
</feature>
<feature type="compositionally biased region" description="Basic and acidic residues" evidence="1">
    <location>
        <begin position="1581"/>
        <end position="1614"/>
    </location>
</feature>
<feature type="compositionally biased region" description="Polar residues" evidence="1">
    <location>
        <begin position="1085"/>
        <end position="1095"/>
    </location>
</feature>
<feature type="compositionally biased region" description="Basic and acidic residues" evidence="1">
    <location>
        <begin position="262"/>
        <end position="279"/>
    </location>
</feature>
<feature type="compositionally biased region" description="Basic and acidic residues" evidence="1">
    <location>
        <begin position="1352"/>
        <end position="1364"/>
    </location>
</feature>
<feature type="compositionally biased region" description="Basic and acidic residues" evidence="1">
    <location>
        <begin position="1772"/>
        <end position="1789"/>
    </location>
</feature>
<feature type="region of interest" description="Disordered" evidence="1">
    <location>
        <begin position="12"/>
        <end position="51"/>
    </location>
</feature>
<feature type="compositionally biased region" description="Basic and acidic residues" evidence="1">
    <location>
        <begin position="2567"/>
        <end position="2582"/>
    </location>
</feature>
<dbReference type="GO" id="GO:1903589">
    <property type="term" value="P:positive regulation of blood vessel endothelial cell proliferation involved in sprouting angiogenesis"/>
    <property type="evidence" value="ECO:0007669"/>
    <property type="project" value="TreeGrafter"/>
</dbReference>
<feature type="compositionally biased region" description="Polar residues" evidence="1">
    <location>
        <begin position="2226"/>
        <end position="2236"/>
    </location>
</feature>
<evidence type="ECO:0000313" key="3">
    <source>
        <dbReference type="Proteomes" id="UP000646548"/>
    </source>
</evidence>
<feature type="region of interest" description="Disordered" evidence="1">
    <location>
        <begin position="2226"/>
        <end position="2489"/>
    </location>
</feature>
<dbReference type="GO" id="GO:0032587">
    <property type="term" value="C:ruffle membrane"/>
    <property type="evidence" value="ECO:0007669"/>
    <property type="project" value="TreeGrafter"/>
</dbReference>
<feature type="region of interest" description="Disordered" evidence="1">
    <location>
        <begin position="2518"/>
        <end position="2589"/>
    </location>
</feature>
<feature type="compositionally biased region" description="Polar residues" evidence="1">
    <location>
        <begin position="620"/>
        <end position="632"/>
    </location>
</feature>
<feature type="region of interest" description="Disordered" evidence="1">
    <location>
        <begin position="2193"/>
        <end position="2212"/>
    </location>
</feature>
<feature type="compositionally biased region" description="Basic and acidic residues" evidence="1">
    <location>
        <begin position="2771"/>
        <end position="2784"/>
    </location>
</feature>
<feature type="compositionally biased region" description="Low complexity" evidence="1">
    <location>
        <begin position="1833"/>
        <end position="1846"/>
    </location>
</feature>
<dbReference type="Pfam" id="PF15351">
    <property type="entry name" value="JCAD"/>
    <property type="match status" value="2"/>
</dbReference>
<feature type="compositionally biased region" description="Polar residues" evidence="1">
    <location>
        <begin position="2465"/>
        <end position="2489"/>
    </location>
</feature>
<dbReference type="EMBL" id="WKFB01000784">
    <property type="protein sequence ID" value="KAF6717961.1"/>
    <property type="molecule type" value="Genomic_DNA"/>
</dbReference>
<feature type="region of interest" description="Disordered" evidence="1">
    <location>
        <begin position="1702"/>
        <end position="1852"/>
    </location>
</feature>
<feature type="region of interest" description="Disordered" evidence="1">
    <location>
        <begin position="996"/>
        <end position="1017"/>
    </location>
</feature>
<evidence type="ECO:0000256" key="1">
    <source>
        <dbReference type="SAM" id="MobiDB-lite"/>
    </source>
</evidence>
<dbReference type="PANTHER" id="PTHR34757:SF1">
    <property type="entry name" value="JUNCTIONAL CADHERIN 5-ASSOCIATED PROTEIN"/>
    <property type="match status" value="1"/>
</dbReference>
<comment type="caution">
    <text evidence="2">The sequence shown here is derived from an EMBL/GenBank/DDBJ whole genome shotgun (WGS) entry which is preliminary data.</text>
</comment>
<feature type="compositionally biased region" description="Low complexity" evidence="1">
    <location>
        <begin position="2003"/>
        <end position="2016"/>
    </location>
</feature>
<gene>
    <name evidence="2" type="ORF">FQA47_024617</name>
</gene>
<feature type="region of interest" description="Disordered" evidence="1">
    <location>
        <begin position="1027"/>
        <end position="1046"/>
    </location>
</feature>
<feature type="compositionally biased region" description="Basic and acidic residues" evidence="1">
    <location>
        <begin position="2535"/>
        <end position="2546"/>
    </location>
</feature>
<feature type="region of interest" description="Disordered" evidence="1">
    <location>
        <begin position="1964"/>
        <end position="2039"/>
    </location>
</feature>
<feature type="compositionally biased region" description="Basic and acidic residues" evidence="1">
    <location>
        <begin position="2240"/>
        <end position="2251"/>
    </location>
</feature>
<feature type="compositionally biased region" description="Basic and acidic residues" evidence="1">
    <location>
        <begin position="26"/>
        <end position="42"/>
    </location>
</feature>